<feature type="region of interest" description="Disordered" evidence="2">
    <location>
        <begin position="1"/>
        <end position="57"/>
    </location>
</feature>
<dbReference type="Pfam" id="PF10172">
    <property type="entry name" value="DDA1"/>
    <property type="match status" value="1"/>
</dbReference>
<organism evidence="4 5">
    <name type="scientific">Kingdonia uniflora</name>
    <dbReference type="NCBI Taxonomy" id="39325"/>
    <lineage>
        <taxon>Eukaryota</taxon>
        <taxon>Viridiplantae</taxon>
        <taxon>Streptophyta</taxon>
        <taxon>Embryophyta</taxon>
        <taxon>Tracheophyta</taxon>
        <taxon>Spermatophyta</taxon>
        <taxon>Magnoliopsida</taxon>
        <taxon>Ranunculales</taxon>
        <taxon>Circaeasteraceae</taxon>
        <taxon>Kingdonia</taxon>
    </lineage>
</organism>
<comment type="similarity">
    <text evidence="1">Belongs to the DDA1 family.</text>
</comment>
<dbReference type="SUPFAM" id="SSF68906">
    <property type="entry name" value="SAP domain"/>
    <property type="match status" value="1"/>
</dbReference>
<feature type="compositionally biased region" description="Polar residues" evidence="2">
    <location>
        <begin position="146"/>
        <end position="163"/>
    </location>
</feature>
<feature type="region of interest" description="Disordered" evidence="2">
    <location>
        <begin position="177"/>
        <end position="202"/>
    </location>
</feature>
<dbReference type="InterPro" id="IPR033575">
    <property type="entry name" value="DDA1-like"/>
</dbReference>
<feature type="domain" description="SAP" evidence="3">
    <location>
        <begin position="163"/>
        <end position="197"/>
    </location>
</feature>
<feature type="region of interest" description="Disordered" evidence="2">
    <location>
        <begin position="99"/>
        <end position="163"/>
    </location>
</feature>
<dbReference type="SMART" id="SM00513">
    <property type="entry name" value="SAP"/>
    <property type="match status" value="1"/>
</dbReference>
<dbReference type="InterPro" id="IPR018276">
    <property type="entry name" value="DDA1_dom"/>
</dbReference>
<evidence type="ECO:0000256" key="1">
    <source>
        <dbReference type="ARBA" id="ARBA00008042"/>
    </source>
</evidence>
<feature type="compositionally biased region" description="Polar residues" evidence="2">
    <location>
        <begin position="39"/>
        <end position="57"/>
    </location>
</feature>
<evidence type="ECO:0000313" key="5">
    <source>
        <dbReference type="Proteomes" id="UP000541444"/>
    </source>
</evidence>
<proteinExistence type="inferred from homology"/>
<dbReference type="GO" id="GO:0032436">
    <property type="term" value="P:positive regulation of proteasomal ubiquitin-dependent protein catabolic process"/>
    <property type="evidence" value="ECO:0007669"/>
    <property type="project" value="TreeGrafter"/>
</dbReference>
<dbReference type="Gene3D" id="1.10.720.30">
    <property type="entry name" value="SAP domain"/>
    <property type="match status" value="1"/>
</dbReference>
<dbReference type="PANTHER" id="PTHR31879:SF2">
    <property type="entry name" value="DET1- AND DDB1-ASSOCIATED PROTEIN 1"/>
    <property type="match status" value="1"/>
</dbReference>
<dbReference type="OrthoDB" id="445357at2759"/>
<keyword evidence="5" id="KW-1185">Reference proteome</keyword>
<protein>
    <recommendedName>
        <fullName evidence="3">SAP domain-containing protein</fullName>
    </recommendedName>
</protein>
<dbReference type="GO" id="GO:0080008">
    <property type="term" value="C:Cul4-RING E3 ubiquitin ligase complex"/>
    <property type="evidence" value="ECO:0007669"/>
    <property type="project" value="TreeGrafter"/>
</dbReference>
<dbReference type="PANTHER" id="PTHR31879">
    <property type="entry name" value="DET1- AND DDB1-ASSOCIATED PROTEIN 1"/>
    <property type="match status" value="1"/>
</dbReference>
<dbReference type="InterPro" id="IPR036361">
    <property type="entry name" value="SAP_dom_sf"/>
</dbReference>
<comment type="caution">
    <text evidence="4">The sequence shown here is derived from an EMBL/GenBank/DDBJ whole genome shotgun (WGS) entry which is preliminary data.</text>
</comment>
<sequence length="202" mass="21959">MEGATQTRARQGEQTALKKLEREREREMAGRRGGGASEYLTNLPSRGLFSSSTVTPSNPGSIRVYVCEHDTSAPEEQLIKTNLTNILIRSLKLNLKDVKGKATTEKAGKRAAERPAEGKGPAKRASTAVSSRSTRQGSLPSFELRPSSTAGEGSSSHTSEMNFKSLTVEKLRAILKERALPTRGKKDELIARLRGHKADGEK</sequence>
<evidence type="ECO:0000313" key="4">
    <source>
        <dbReference type="EMBL" id="KAF6161453.1"/>
    </source>
</evidence>
<name>A0A7J7N2U8_9MAGN</name>
<dbReference type="Pfam" id="PF02037">
    <property type="entry name" value="SAP"/>
    <property type="match status" value="1"/>
</dbReference>
<accession>A0A7J7N2U8</accession>
<dbReference type="AlphaFoldDB" id="A0A7J7N2U8"/>
<gene>
    <name evidence="4" type="ORF">GIB67_009332</name>
</gene>
<feature type="compositionally biased region" description="Polar residues" evidence="2">
    <location>
        <begin position="1"/>
        <end position="14"/>
    </location>
</feature>
<dbReference type="Proteomes" id="UP000541444">
    <property type="component" value="Unassembled WGS sequence"/>
</dbReference>
<dbReference type="PROSITE" id="PS50800">
    <property type="entry name" value="SAP"/>
    <property type="match status" value="1"/>
</dbReference>
<feature type="compositionally biased region" description="Basic and acidic residues" evidence="2">
    <location>
        <begin position="16"/>
        <end position="30"/>
    </location>
</feature>
<evidence type="ECO:0000256" key="2">
    <source>
        <dbReference type="SAM" id="MobiDB-lite"/>
    </source>
</evidence>
<feature type="compositionally biased region" description="Basic and acidic residues" evidence="2">
    <location>
        <begin position="99"/>
        <end position="117"/>
    </location>
</feature>
<dbReference type="EMBL" id="JACGCM010001129">
    <property type="protein sequence ID" value="KAF6161453.1"/>
    <property type="molecule type" value="Genomic_DNA"/>
</dbReference>
<dbReference type="InterPro" id="IPR003034">
    <property type="entry name" value="SAP_dom"/>
</dbReference>
<evidence type="ECO:0000259" key="3">
    <source>
        <dbReference type="PROSITE" id="PS50800"/>
    </source>
</evidence>
<reference evidence="4 5" key="1">
    <citation type="journal article" date="2020" name="IScience">
        <title>Genome Sequencing of the Endangered Kingdonia uniflora (Circaeasteraceae, Ranunculales) Reveals Potential Mechanisms of Evolutionary Specialization.</title>
        <authorList>
            <person name="Sun Y."/>
            <person name="Deng T."/>
            <person name="Zhang A."/>
            <person name="Moore M.J."/>
            <person name="Landis J.B."/>
            <person name="Lin N."/>
            <person name="Zhang H."/>
            <person name="Zhang X."/>
            <person name="Huang J."/>
            <person name="Zhang X."/>
            <person name="Sun H."/>
            <person name="Wang H."/>
        </authorList>
    </citation>
    <scope>NUCLEOTIDE SEQUENCE [LARGE SCALE GENOMIC DNA]</scope>
    <source>
        <strain evidence="4">TB1705</strain>
        <tissue evidence="4">Leaf</tissue>
    </source>
</reference>
<feature type="compositionally biased region" description="Low complexity" evidence="2">
    <location>
        <begin position="124"/>
        <end position="135"/>
    </location>
</feature>